<dbReference type="AlphaFoldDB" id="A0A1R4I3I2"/>
<evidence type="ECO:0000313" key="1">
    <source>
        <dbReference type="EMBL" id="SJN14441.1"/>
    </source>
</evidence>
<dbReference type="EMBL" id="FUKM01000057">
    <property type="protein sequence ID" value="SJN14441.1"/>
    <property type="molecule type" value="Genomic_DNA"/>
</dbReference>
<organism evidence="1 2">
    <name type="scientific">Halomonas citrativorans</name>
    <dbReference type="NCBI Taxonomy" id="2742612"/>
    <lineage>
        <taxon>Bacteria</taxon>
        <taxon>Pseudomonadati</taxon>
        <taxon>Pseudomonadota</taxon>
        <taxon>Gammaproteobacteria</taxon>
        <taxon>Oceanospirillales</taxon>
        <taxon>Halomonadaceae</taxon>
        <taxon>Halomonas</taxon>
    </lineage>
</organism>
<sequence>MWHWRIYLFISSPSNSALIVRAGSFLVQSVGPYAFPDLNVCVKAPCFLLSR</sequence>
<protein>
    <submittedName>
        <fullName evidence="1">Uncharacterized protein</fullName>
    </submittedName>
</protein>
<reference evidence="1 2" key="1">
    <citation type="submission" date="2017-02" db="EMBL/GenBank/DDBJ databases">
        <authorList>
            <person name="Dridi B."/>
        </authorList>
    </citation>
    <scope>NUCLEOTIDE SEQUENCE [LARGE SCALE GENOMIC DNA]</scope>
    <source>
        <strain evidence="1 2">JB380</strain>
    </source>
</reference>
<evidence type="ECO:0000313" key="2">
    <source>
        <dbReference type="Proteomes" id="UP000196331"/>
    </source>
</evidence>
<proteinExistence type="predicted"/>
<comment type="caution">
    <text evidence="1">The sequence shown here is derived from an EMBL/GenBank/DDBJ whole genome shotgun (WGS) entry which is preliminary data.</text>
</comment>
<dbReference type="Proteomes" id="UP000196331">
    <property type="component" value="Unassembled WGS sequence"/>
</dbReference>
<gene>
    <name evidence="1" type="ORF">CZ787_15160</name>
</gene>
<accession>A0A1R4I3I2</accession>
<name>A0A1R4I3I2_9GAMM</name>